<evidence type="ECO:0000313" key="2">
    <source>
        <dbReference type="Proteomes" id="UP000237105"/>
    </source>
</evidence>
<proteinExistence type="predicted"/>
<sequence>MSLYLLQEPEELCSHFWIWVFDKAQGWCQKAPSQLRFSLTFAPTKENIPKGDLGFVVLFLVRRTRNVEGVSKIWALKICPCEIQSH</sequence>
<accession>A0A2P5D8F1</accession>
<organism evidence="1 2">
    <name type="scientific">Parasponia andersonii</name>
    <name type="common">Sponia andersonii</name>
    <dbReference type="NCBI Taxonomy" id="3476"/>
    <lineage>
        <taxon>Eukaryota</taxon>
        <taxon>Viridiplantae</taxon>
        <taxon>Streptophyta</taxon>
        <taxon>Embryophyta</taxon>
        <taxon>Tracheophyta</taxon>
        <taxon>Spermatophyta</taxon>
        <taxon>Magnoliopsida</taxon>
        <taxon>eudicotyledons</taxon>
        <taxon>Gunneridae</taxon>
        <taxon>Pentapetalae</taxon>
        <taxon>rosids</taxon>
        <taxon>fabids</taxon>
        <taxon>Rosales</taxon>
        <taxon>Cannabaceae</taxon>
        <taxon>Parasponia</taxon>
    </lineage>
</organism>
<dbReference type="OrthoDB" id="10270133at2759"/>
<name>A0A2P5D8F1_PARAD</name>
<reference evidence="2" key="1">
    <citation type="submission" date="2016-06" db="EMBL/GenBank/DDBJ databases">
        <title>Parallel loss of symbiosis genes in relatives of nitrogen-fixing non-legume Parasponia.</title>
        <authorList>
            <person name="Van Velzen R."/>
            <person name="Holmer R."/>
            <person name="Bu F."/>
            <person name="Rutten L."/>
            <person name="Van Zeijl A."/>
            <person name="Liu W."/>
            <person name="Santuari L."/>
            <person name="Cao Q."/>
            <person name="Sharma T."/>
            <person name="Shen D."/>
            <person name="Roswanjaya Y."/>
            <person name="Wardhani T."/>
            <person name="Kalhor M.S."/>
            <person name="Jansen J."/>
            <person name="Van den Hoogen J."/>
            <person name="Gungor B."/>
            <person name="Hartog M."/>
            <person name="Hontelez J."/>
            <person name="Verver J."/>
            <person name="Yang W.-C."/>
            <person name="Schijlen E."/>
            <person name="Repin R."/>
            <person name="Schilthuizen M."/>
            <person name="Schranz E."/>
            <person name="Heidstra R."/>
            <person name="Miyata K."/>
            <person name="Fedorova E."/>
            <person name="Kohlen W."/>
            <person name="Bisseling T."/>
            <person name="Smit S."/>
            <person name="Geurts R."/>
        </authorList>
    </citation>
    <scope>NUCLEOTIDE SEQUENCE [LARGE SCALE GENOMIC DNA]</scope>
    <source>
        <strain evidence="2">cv. WU1-14</strain>
    </source>
</reference>
<dbReference type="AlphaFoldDB" id="A0A2P5D8F1"/>
<dbReference type="EMBL" id="JXTB01000055">
    <property type="protein sequence ID" value="PON69590.1"/>
    <property type="molecule type" value="Genomic_DNA"/>
</dbReference>
<protein>
    <submittedName>
        <fullName evidence="1">Uncharacterized protein</fullName>
    </submittedName>
</protein>
<dbReference type="Proteomes" id="UP000237105">
    <property type="component" value="Unassembled WGS sequence"/>
</dbReference>
<comment type="caution">
    <text evidence="1">The sequence shown here is derived from an EMBL/GenBank/DDBJ whole genome shotgun (WGS) entry which is preliminary data.</text>
</comment>
<gene>
    <name evidence="1" type="ORF">PanWU01x14_087130</name>
</gene>
<keyword evidence="2" id="KW-1185">Reference proteome</keyword>
<evidence type="ECO:0000313" key="1">
    <source>
        <dbReference type="EMBL" id="PON69590.1"/>
    </source>
</evidence>